<dbReference type="EMBL" id="JAUSSU010000019">
    <property type="protein sequence ID" value="MDQ0116397.1"/>
    <property type="molecule type" value="Genomic_DNA"/>
</dbReference>
<dbReference type="Proteomes" id="UP001229346">
    <property type="component" value="Unassembled WGS sequence"/>
</dbReference>
<accession>A0ABT9UAX2</accession>
<proteinExistence type="predicted"/>
<gene>
    <name evidence="1" type="ORF">J2T15_005877</name>
</gene>
<evidence type="ECO:0000313" key="1">
    <source>
        <dbReference type="EMBL" id="MDQ0116397.1"/>
    </source>
</evidence>
<name>A0ABT9UAX2_PAEHA</name>
<comment type="caution">
    <text evidence="1">The sequence shown here is derived from an EMBL/GenBank/DDBJ whole genome shotgun (WGS) entry which is preliminary data.</text>
</comment>
<protein>
    <submittedName>
        <fullName evidence="1">Uncharacterized protein</fullName>
    </submittedName>
</protein>
<keyword evidence="2" id="KW-1185">Reference proteome</keyword>
<organism evidence="1 2">
    <name type="scientific">Paenibacillus harenae</name>
    <dbReference type="NCBI Taxonomy" id="306543"/>
    <lineage>
        <taxon>Bacteria</taxon>
        <taxon>Bacillati</taxon>
        <taxon>Bacillota</taxon>
        <taxon>Bacilli</taxon>
        <taxon>Bacillales</taxon>
        <taxon>Paenibacillaceae</taxon>
        <taxon>Paenibacillus</taxon>
    </lineage>
</organism>
<evidence type="ECO:0000313" key="2">
    <source>
        <dbReference type="Proteomes" id="UP001229346"/>
    </source>
</evidence>
<reference evidence="1 2" key="1">
    <citation type="submission" date="2023-07" db="EMBL/GenBank/DDBJ databases">
        <title>Sorghum-associated microbial communities from plants grown in Nebraska, USA.</title>
        <authorList>
            <person name="Schachtman D."/>
        </authorList>
    </citation>
    <scope>NUCLEOTIDE SEQUENCE [LARGE SCALE GENOMIC DNA]</scope>
    <source>
        <strain evidence="1 2">CC482</strain>
    </source>
</reference>
<sequence length="35" mass="4067">MHADSQRGQPSFESALLQWYEAATGRVWLKVVWFA</sequence>